<dbReference type="InterPro" id="IPR025392">
    <property type="entry name" value="DUF4124"/>
</dbReference>
<accession>A0A0A2SUR9</accession>
<reference evidence="4 5" key="1">
    <citation type="submission" date="2014-05" db="EMBL/GenBank/DDBJ databases">
        <authorList>
            <person name="Rizzardi K."/>
            <person name="Winiecka-Krusnell J."/>
            <person name="Ramliden M."/>
            <person name="Alm E."/>
            <person name="Andersson S."/>
            <person name="Byfors S."/>
        </authorList>
    </citation>
    <scope>NUCLEOTIDE SEQUENCE [LARGE SCALE GENOMIC DNA]</scope>
    <source>
        <strain evidence="4 5">LEGN</strain>
    </source>
</reference>
<name>A0A0A2SUR9_9GAMM</name>
<dbReference type="EMBL" id="JNCF01000016">
    <property type="protein sequence ID" value="KGP63466.1"/>
    <property type="molecule type" value="Genomic_DNA"/>
</dbReference>
<keyword evidence="5" id="KW-1185">Reference proteome</keyword>
<dbReference type="Pfam" id="PF13511">
    <property type="entry name" value="DUF4124"/>
    <property type="match status" value="1"/>
</dbReference>
<feature type="chain" id="PRO_5002004565" description="DUF4124 domain-containing protein" evidence="2">
    <location>
        <begin position="20"/>
        <end position="183"/>
    </location>
</feature>
<dbReference type="RefSeq" id="WP_035888823.1">
    <property type="nucleotide sequence ID" value="NZ_JNCF01000016.1"/>
</dbReference>
<dbReference type="OrthoDB" id="7062774at2"/>
<proteinExistence type="predicted"/>
<evidence type="ECO:0000313" key="4">
    <source>
        <dbReference type="EMBL" id="KGP63466.1"/>
    </source>
</evidence>
<protein>
    <recommendedName>
        <fullName evidence="3">DUF4124 domain-containing protein</fullName>
    </recommendedName>
</protein>
<evidence type="ECO:0000256" key="1">
    <source>
        <dbReference type="SAM" id="MobiDB-lite"/>
    </source>
</evidence>
<keyword evidence="2" id="KW-0732">Signal</keyword>
<organism evidence="4 5">
    <name type="scientific">Legionella norrlandica</name>
    <dbReference type="NCBI Taxonomy" id="1498499"/>
    <lineage>
        <taxon>Bacteria</taxon>
        <taxon>Pseudomonadati</taxon>
        <taxon>Pseudomonadota</taxon>
        <taxon>Gammaproteobacteria</taxon>
        <taxon>Legionellales</taxon>
        <taxon>Legionellaceae</taxon>
        <taxon>Legionella</taxon>
    </lineage>
</organism>
<feature type="signal peptide" evidence="2">
    <location>
        <begin position="1"/>
        <end position="19"/>
    </location>
</feature>
<feature type="domain" description="DUF4124" evidence="3">
    <location>
        <begin position="9"/>
        <end position="57"/>
    </location>
</feature>
<comment type="caution">
    <text evidence="4">The sequence shown here is derived from an EMBL/GenBank/DDBJ whole genome shotgun (WGS) entry which is preliminary data.</text>
</comment>
<dbReference type="AlphaFoldDB" id="A0A0A2SUR9"/>
<dbReference type="STRING" id="1498499.EP47_05615"/>
<feature type="region of interest" description="Disordered" evidence="1">
    <location>
        <begin position="41"/>
        <end position="72"/>
    </location>
</feature>
<evidence type="ECO:0000313" key="5">
    <source>
        <dbReference type="Proteomes" id="UP000054422"/>
    </source>
</evidence>
<dbReference type="Proteomes" id="UP000054422">
    <property type="component" value="Unassembled WGS sequence"/>
</dbReference>
<evidence type="ECO:0000256" key="2">
    <source>
        <dbReference type="SAM" id="SignalP"/>
    </source>
</evidence>
<gene>
    <name evidence="4" type="ORF">EP47_05615</name>
</gene>
<sequence length="183" mass="20362">MNKLVSFVLLMMIICCSHAQIYKWTDSQGVVHFSDKPHEGAEKVKIPETQTYTPPENGSGGSSEPKEVKKEEEEKYTRLEIIQPQNEATIRNNQGYVVVAVQIEPDLSSGDNLQLIFDGAPLGDPQPNLLFQLNGIYRGSHTIAVQVLNANGEVVKTSESITIYMHRPRVGMVKGRNKNIKAN</sequence>
<evidence type="ECO:0000259" key="3">
    <source>
        <dbReference type="Pfam" id="PF13511"/>
    </source>
</evidence>